<dbReference type="InterPro" id="IPR011043">
    <property type="entry name" value="Gal_Oxase/kelch_b-propeller"/>
</dbReference>
<organism evidence="1 2">
    <name type="scientific">Jatrophihabitans telluris</name>
    <dbReference type="NCBI Taxonomy" id="2038343"/>
    <lineage>
        <taxon>Bacteria</taxon>
        <taxon>Bacillati</taxon>
        <taxon>Actinomycetota</taxon>
        <taxon>Actinomycetes</taxon>
        <taxon>Jatrophihabitantales</taxon>
        <taxon>Jatrophihabitantaceae</taxon>
        <taxon>Jatrophihabitans</taxon>
    </lineage>
</organism>
<dbReference type="EMBL" id="CP097332">
    <property type="protein sequence ID" value="UQX88696.1"/>
    <property type="molecule type" value="Genomic_DNA"/>
</dbReference>
<evidence type="ECO:0008006" key="3">
    <source>
        <dbReference type="Google" id="ProtNLM"/>
    </source>
</evidence>
<protein>
    <recommendedName>
        <fullName evidence="3">Exo-alpha-sialidase</fullName>
    </recommendedName>
</protein>
<reference evidence="1" key="2">
    <citation type="submission" date="2022-05" db="EMBL/GenBank/DDBJ databases">
        <authorList>
            <person name="Kim J.-S."/>
            <person name="Lee K."/>
            <person name="Suh M."/>
            <person name="Eom M."/>
            <person name="Kim J.-S."/>
            <person name="Kim D.-S."/>
            <person name="Ko S.-H."/>
            <person name="Shin Y."/>
            <person name="Lee J.-S."/>
        </authorList>
    </citation>
    <scope>NUCLEOTIDE SEQUENCE</scope>
    <source>
        <strain evidence="1">N237</strain>
    </source>
</reference>
<evidence type="ECO:0000313" key="2">
    <source>
        <dbReference type="Proteomes" id="UP001056336"/>
    </source>
</evidence>
<dbReference type="InterPro" id="IPR015943">
    <property type="entry name" value="WD40/YVTN_repeat-like_dom_sf"/>
</dbReference>
<reference evidence="1" key="1">
    <citation type="journal article" date="2018" name="Int. J. Syst. Evol. Microbiol.">
        <title>Jatrophihabitans telluris sp. nov., isolated from sediment soil of lava forest wetlands and the emended description of the genus Jatrophihabitans.</title>
        <authorList>
            <person name="Lee K.C."/>
            <person name="Suh M.K."/>
            <person name="Eom M.K."/>
            <person name="Kim K.K."/>
            <person name="Kim J.S."/>
            <person name="Kim D.S."/>
            <person name="Ko S.H."/>
            <person name="Shin Y.K."/>
            <person name="Lee J.S."/>
        </authorList>
    </citation>
    <scope>NUCLEOTIDE SEQUENCE</scope>
    <source>
        <strain evidence="1">N237</strain>
    </source>
</reference>
<keyword evidence="2" id="KW-1185">Reference proteome</keyword>
<gene>
    <name evidence="1" type="ORF">M6D93_01530</name>
</gene>
<dbReference type="Gene3D" id="2.130.10.10">
    <property type="entry name" value="YVTN repeat-like/Quinoprotein amine dehydrogenase"/>
    <property type="match status" value="2"/>
</dbReference>
<dbReference type="SUPFAM" id="SSF110296">
    <property type="entry name" value="Oligoxyloglucan reducing end-specific cellobiohydrolase"/>
    <property type="match status" value="1"/>
</dbReference>
<dbReference type="Proteomes" id="UP001056336">
    <property type="component" value="Chromosome"/>
</dbReference>
<evidence type="ECO:0000313" key="1">
    <source>
        <dbReference type="EMBL" id="UQX88696.1"/>
    </source>
</evidence>
<proteinExistence type="predicted"/>
<name>A0ABY4R0P7_9ACTN</name>
<sequence>MTWSLYNRLGIHDDLQSGSRGWTAGHANDVLEVNPVNLLVGAETGGVWLLTSGIGLSLSLDWQQSNVHSLAHLEQSQHYFAGGSGGDPNVGSLYETDISQDVPLWSPWHEVALPQGIGGVNRIAISVAQHAILLATTTGLWWSRLPFEASDTYSWQQASGPVSGLDVQAVDIAADGTVLCSANNALFWGAFSTRTPDLLTHAATVTEPPAPNEFAFLCLACAPSRPMRAYAGASHFDPADGAGGRGTVTAVLRTDDGGRTWQRQAARTMAGFLTDHSQNGYTGAVAVHPTDPDTVCFGWTLGPWTSTDGGRTFTLYPGIHPDKHSYRYSSAGLLEASDGGVGRSLGEDLTSWDGSFNRGLANLQFYSTSGRYQVWGDFGISPTVPGLIGGGLQDNGDVYCVRFPNGSSTPWRVASSIGLTDGQTLTFPATTTDAVVSYGTNYRSTWNADQRSLDTAAAAIPIGQPHGGVTSNGAALLSGQQASVSHPDYRNHSGETLVAVAADWGDGSAPHMGDIYGLFATMPLDNPHWDYLGHIPLPSGSVISALASLDGHRVYAGARGTSIVWMLDTATGVTTPAAGFPAGSDWLSYIAAIAVAHDSDGNRELYAARSTRSSGAVYSSPDGVTWTQLTGPTDPGVEIVGLVADPTTSPATVYVAGVSSVWAIDVPTSTWTEVRDGLPRDPHCASLRLEARPSGEGFLHLSTYGWSTWFARIHDNPDAMVRDDVARWLSSQGHRDRASWVLSNLPPTFDPADFKNELDFLGVESRLGKARLGK</sequence>
<accession>A0ABY4R0P7</accession>
<dbReference type="RefSeq" id="WP_249772407.1">
    <property type="nucleotide sequence ID" value="NZ_CP097332.1"/>
</dbReference>
<dbReference type="SUPFAM" id="SSF50965">
    <property type="entry name" value="Galactose oxidase, central domain"/>
    <property type="match status" value="1"/>
</dbReference>